<evidence type="ECO:0000313" key="2">
    <source>
        <dbReference type="Proteomes" id="UP000594592"/>
    </source>
</evidence>
<dbReference type="Proteomes" id="UP000594592">
    <property type="component" value="Chromosome"/>
</dbReference>
<protein>
    <submittedName>
        <fullName evidence="1">Uncharacterized protein</fullName>
    </submittedName>
</protein>
<sequence>MFLIIGYTSYFISSGGLFNAVAKEVYRYDTRSSFQCNDKYWIIPELGREARYLMDTPNNYRAIYIENNSVHVTAVVCKKDGGYTRYPIESA</sequence>
<organism evidence="1 2">
    <name type="scientific">Klebsiella pneumoniae subsp. pneumoniae</name>
    <dbReference type="NCBI Taxonomy" id="72407"/>
    <lineage>
        <taxon>Bacteria</taxon>
        <taxon>Pseudomonadati</taxon>
        <taxon>Pseudomonadota</taxon>
        <taxon>Gammaproteobacteria</taxon>
        <taxon>Enterobacterales</taxon>
        <taxon>Enterobacteriaceae</taxon>
        <taxon>Klebsiella/Raoultella group</taxon>
        <taxon>Klebsiella</taxon>
        <taxon>Klebsiella pneumoniae complex</taxon>
    </lineage>
</organism>
<evidence type="ECO:0000313" key="1">
    <source>
        <dbReference type="EMBL" id="QPG07604.1"/>
    </source>
</evidence>
<dbReference type="EMBL" id="CP064820">
    <property type="protein sequence ID" value="QPG07604.1"/>
    <property type="molecule type" value="Genomic_DNA"/>
</dbReference>
<name>A0A7S9E143_KLEPN</name>
<accession>A0A7S9E143</accession>
<gene>
    <name evidence="1" type="ORF">IUJ34_01670</name>
</gene>
<reference evidence="1 2" key="1">
    <citation type="submission" date="2020-11" db="EMBL/GenBank/DDBJ databases">
        <title>Whole Genome sequence of MDR strain of Klebsiella pneumoniae K219 isolated from sputum.</title>
        <authorList>
            <person name="Aditi B.P."/>
            <person name="Mahalakshmi K."/>
            <person name="Naveen Kumar V."/>
        </authorList>
    </citation>
    <scope>NUCLEOTIDE SEQUENCE [LARGE SCALE GENOMIC DNA]</scope>
    <source>
        <strain evidence="1 2">K219</strain>
    </source>
</reference>
<dbReference type="AlphaFoldDB" id="A0A7S9E143"/>
<proteinExistence type="predicted"/>